<dbReference type="RefSeq" id="WP_268608274.1">
    <property type="nucleotide sequence ID" value="NZ_CP113797.1"/>
</dbReference>
<gene>
    <name evidence="1" type="ORF">OXH18_16895</name>
</gene>
<reference evidence="1" key="1">
    <citation type="submission" date="2022-12" db="EMBL/GenBank/DDBJ databases">
        <title>Polyphasic identification of a Novel Hot-Spring Cyanobacterium Ocullathermofonsia sinensis gen nov. sp. nov. and Genomic Insights on its Adaptations to the Thermal Habitat.</title>
        <authorList>
            <person name="Daroch M."/>
            <person name="Tang J."/>
            <person name="Jiang Y."/>
        </authorList>
    </citation>
    <scope>NUCLEOTIDE SEQUENCE</scope>
    <source>
        <strain evidence="1">PKUAC-SCTA174</strain>
    </source>
</reference>
<accession>A0A9E8ZHY1</accession>
<evidence type="ECO:0000313" key="1">
    <source>
        <dbReference type="EMBL" id="WAL58841.1"/>
    </source>
</evidence>
<name>A0A9E8ZHY1_9CYAN</name>
<proteinExistence type="predicted"/>
<protein>
    <submittedName>
        <fullName evidence="1">Uncharacterized protein</fullName>
    </submittedName>
</protein>
<dbReference type="Proteomes" id="UP001163152">
    <property type="component" value="Chromosome"/>
</dbReference>
<organism evidence="1 2">
    <name type="scientific">Thermocoleostomius sinensis A174</name>
    <dbReference type="NCBI Taxonomy" id="2016057"/>
    <lineage>
        <taxon>Bacteria</taxon>
        <taxon>Bacillati</taxon>
        <taxon>Cyanobacteriota</taxon>
        <taxon>Cyanophyceae</taxon>
        <taxon>Oculatellales</taxon>
        <taxon>Oculatellaceae</taxon>
        <taxon>Thermocoleostomius</taxon>
    </lineage>
</organism>
<sequence length="59" mass="6632">MVLDTDSHVIALEFFDALRQLPIAQQPLWQEYQKPGQTAALACRVVLPKLGKEEPQAVE</sequence>
<dbReference type="AlphaFoldDB" id="A0A9E8ZHY1"/>
<evidence type="ECO:0000313" key="2">
    <source>
        <dbReference type="Proteomes" id="UP001163152"/>
    </source>
</evidence>
<dbReference type="EMBL" id="CP113797">
    <property type="protein sequence ID" value="WAL58841.1"/>
    <property type="molecule type" value="Genomic_DNA"/>
</dbReference>
<keyword evidence="2" id="KW-1185">Reference proteome</keyword>
<dbReference type="KEGG" id="tsin:OXH18_16895"/>